<dbReference type="PROSITE" id="PS00653">
    <property type="entry name" value="GLYCOSYL_HYDROL_F1_2"/>
    <property type="match status" value="1"/>
</dbReference>
<evidence type="ECO:0000256" key="16">
    <source>
        <dbReference type="SAM" id="MobiDB-lite"/>
    </source>
</evidence>
<evidence type="ECO:0000256" key="5">
    <source>
        <dbReference type="ARBA" id="ARBA00022640"/>
    </source>
</evidence>
<evidence type="ECO:0000256" key="11">
    <source>
        <dbReference type="ARBA" id="ARBA00049199"/>
    </source>
</evidence>
<reference evidence="17 18" key="1">
    <citation type="journal article" date="2018" name="Nat. Genet.">
        <title>Extensive intraspecific gene order and gene structural variations between Mo17 and other maize genomes.</title>
        <authorList>
            <person name="Sun S."/>
            <person name="Zhou Y."/>
            <person name="Chen J."/>
            <person name="Shi J."/>
            <person name="Zhao H."/>
            <person name="Zhao H."/>
            <person name="Song W."/>
            <person name="Zhang M."/>
            <person name="Cui Y."/>
            <person name="Dong X."/>
            <person name="Liu H."/>
            <person name="Ma X."/>
            <person name="Jiao Y."/>
            <person name="Wang B."/>
            <person name="Wei X."/>
            <person name="Stein J.C."/>
            <person name="Glaubitz J.C."/>
            <person name="Lu F."/>
            <person name="Yu G."/>
            <person name="Liang C."/>
            <person name="Fengler K."/>
            <person name="Li B."/>
            <person name="Rafalski A."/>
            <person name="Schnable P.S."/>
            <person name="Ware D.H."/>
            <person name="Buckler E.S."/>
            <person name="Lai J."/>
        </authorList>
    </citation>
    <scope>NUCLEOTIDE SEQUENCE [LARGE SCALE GENOMIC DNA]</scope>
    <source>
        <strain evidence="18">cv. Missouri 17</strain>
        <tissue evidence="17">Seedling</tissue>
    </source>
</reference>
<keyword evidence="4" id="KW-0150">Chloroplast</keyword>
<dbReference type="GO" id="GO:0008422">
    <property type="term" value="F:beta-glucosidase activity"/>
    <property type="evidence" value="ECO:0007669"/>
    <property type="project" value="UniProtKB-ARBA"/>
</dbReference>
<keyword evidence="9 15" id="KW-0326">Glycosidase</keyword>
<comment type="similarity">
    <text evidence="2 14">Belongs to the glycosyl hydrolase 1 family.</text>
</comment>
<evidence type="ECO:0000256" key="1">
    <source>
        <dbReference type="ARBA" id="ARBA00004229"/>
    </source>
</evidence>
<dbReference type="PANTHER" id="PTHR10353:SF326">
    <property type="entry name" value="4-HYDROXY-7-METHOXY-3-OXO-3,4-DIHYDRO-2H-1,4-BENZOXAZIN-2-YL GLUCOSIDE BETA-D-GLUCOSIDASE 1, CHLOROPLASTIC"/>
    <property type="match status" value="1"/>
</dbReference>
<accession>A0A3L6G9N3</accession>
<dbReference type="EMBL" id="NCVQ01000002">
    <property type="protein sequence ID" value="PWZ45212.1"/>
    <property type="molecule type" value="Genomic_DNA"/>
</dbReference>
<evidence type="ECO:0000256" key="6">
    <source>
        <dbReference type="ARBA" id="ARBA00022801"/>
    </source>
</evidence>
<organism evidence="17 18">
    <name type="scientific">Zea mays</name>
    <name type="common">Maize</name>
    <dbReference type="NCBI Taxonomy" id="4577"/>
    <lineage>
        <taxon>Eukaryota</taxon>
        <taxon>Viridiplantae</taxon>
        <taxon>Streptophyta</taxon>
        <taxon>Embryophyta</taxon>
        <taxon>Tracheophyta</taxon>
        <taxon>Spermatophyta</taxon>
        <taxon>Magnoliopsida</taxon>
        <taxon>Liliopsida</taxon>
        <taxon>Poales</taxon>
        <taxon>Poaceae</taxon>
        <taxon>PACMAD clade</taxon>
        <taxon>Panicoideae</taxon>
        <taxon>Andropogonodae</taxon>
        <taxon>Andropogoneae</taxon>
        <taxon>Tripsacinae</taxon>
        <taxon>Zea</taxon>
    </lineage>
</organism>
<evidence type="ECO:0000256" key="15">
    <source>
        <dbReference type="RuleBase" id="RU004468"/>
    </source>
</evidence>
<protein>
    <recommendedName>
        <fullName evidence="3">4-hydroxy-7-methoxy-3-oxo-3,4-dihydro-2H-1,4-benzoxazin-2-yl glucosidebeta-D-glucosidase</fullName>
        <ecNumber evidence="3">3.2.1.182</ecNumber>
    </recommendedName>
</protein>
<comment type="caution">
    <text evidence="17">The sequence shown here is derived from an EMBL/GenBank/DDBJ whole genome shotgun (WGS) entry which is preliminary data.</text>
</comment>
<evidence type="ECO:0000256" key="7">
    <source>
        <dbReference type="ARBA" id="ARBA00022946"/>
    </source>
</evidence>
<keyword evidence="5" id="KW-0934">Plastid</keyword>
<dbReference type="InterPro" id="IPR017853">
    <property type="entry name" value="GH"/>
</dbReference>
<sequence>MAPLLAAAMNHAAAHPGLRSHLVGPNNESFSRHHLPSSSPQSSKRRCNLSFTTRSARVGSQNGVQMLSPSEIPQRDWFPSDFTFGAATSAYQIEGAWNEDGKGESNWDHFCHNHPERILDGSNSDIGANSYHMYKTDVRLLKEMGMDAYRFSISWPRILPKGTKEGGINPDGIKYYRNLINLLLENGIEPYVTIFHWDVPQALEEKYGGFLDKSHKSIVEDYTYFAKVCFDNFGDKVKNWLTFNEPQTFTSFSYGTGVFAPGRCSPGLDCAYPTGNSLVEPYTAGHNILLAHAEAVDLYNKHYKRDDTRIGLAFDVMGRVPYGTSFLDKQAEERSWDINLGWFLEPVVRGDYPFSMRSLARERLPFFKDEQKEKLAGSYNMLGLNYYTSRFSKNIDISPNYSPVLNTDDAYASQEVNGPDGKPIGPPMGNPWIYMYPEGLKDLLMIMKNKYGNPPIYITENGIGDVDTKETPLPMEDALNDYKRLDYIQRHIATLKESIDLGSNVQGYFAWSLLDNFEWFAGFTERYGIVYVDRNNNCTRYMKESAKWLKQFNAAKKPSKKILTPA</sequence>
<evidence type="ECO:0000256" key="14">
    <source>
        <dbReference type="RuleBase" id="RU003690"/>
    </source>
</evidence>
<evidence type="ECO:0000256" key="8">
    <source>
        <dbReference type="ARBA" id="ARBA00023157"/>
    </source>
</evidence>
<dbReference type="SUPFAM" id="SSF51445">
    <property type="entry name" value="(Trans)glycosidases"/>
    <property type="match status" value="1"/>
</dbReference>
<comment type="subcellular location">
    <subcellularLocation>
        <location evidence="1">Plastid</location>
        <location evidence="1">Chloroplast</location>
    </subcellularLocation>
</comment>
<dbReference type="Gene3D" id="3.20.20.80">
    <property type="entry name" value="Glycosidases"/>
    <property type="match status" value="1"/>
</dbReference>
<dbReference type="FunFam" id="3.20.20.80:FF:000041">
    <property type="entry name" value="Beta-glucosidase 7"/>
    <property type="match status" value="1"/>
</dbReference>
<dbReference type="Proteomes" id="UP000251960">
    <property type="component" value="Chromosome 10"/>
</dbReference>
<keyword evidence="6 15" id="KW-0378">Hydrolase</keyword>
<dbReference type="AlphaFoldDB" id="A0A3L6G9N3"/>
<dbReference type="PROSITE" id="PS00572">
    <property type="entry name" value="GLYCOSYL_HYDROL_F1_1"/>
    <property type="match status" value="1"/>
</dbReference>
<proteinExistence type="inferred from homology"/>
<evidence type="ECO:0000256" key="3">
    <source>
        <dbReference type="ARBA" id="ARBA00012857"/>
    </source>
</evidence>
<name>A0A3L6G9N3_MAIZE</name>
<evidence type="ECO:0000256" key="2">
    <source>
        <dbReference type="ARBA" id="ARBA00010838"/>
    </source>
</evidence>
<dbReference type="InterPro" id="IPR001360">
    <property type="entry name" value="Glyco_hydro_1"/>
</dbReference>
<dbReference type="GO" id="GO:0005975">
    <property type="term" value="P:carbohydrate metabolic process"/>
    <property type="evidence" value="ECO:0007669"/>
    <property type="project" value="InterPro"/>
</dbReference>
<comment type="subunit">
    <text evidence="12">Homo- and heterodimer.</text>
</comment>
<evidence type="ECO:0000256" key="4">
    <source>
        <dbReference type="ARBA" id="ARBA00022528"/>
    </source>
</evidence>
<gene>
    <name evidence="17" type="ORF">Zm00014a_029637</name>
</gene>
<dbReference type="PRINTS" id="PR00131">
    <property type="entry name" value="GLHYDRLASE1"/>
</dbReference>
<evidence type="ECO:0000256" key="12">
    <source>
        <dbReference type="ARBA" id="ARBA00065078"/>
    </source>
</evidence>
<evidence type="ECO:0000256" key="13">
    <source>
        <dbReference type="PROSITE-ProRule" id="PRU10055"/>
    </source>
</evidence>
<keyword evidence="8" id="KW-1015">Disulfide bond</keyword>
<dbReference type="Pfam" id="PF00232">
    <property type="entry name" value="Glyco_hydro_1"/>
    <property type="match status" value="1"/>
</dbReference>
<dbReference type="ExpressionAtlas" id="A0A3L6G9N3">
    <property type="expression patterns" value="baseline and differential"/>
</dbReference>
<dbReference type="InterPro" id="IPR033132">
    <property type="entry name" value="GH_1_N_CS"/>
</dbReference>
<evidence type="ECO:0000313" key="17">
    <source>
        <dbReference type="EMBL" id="PWZ45212.1"/>
    </source>
</evidence>
<dbReference type="PANTHER" id="PTHR10353">
    <property type="entry name" value="GLYCOSYL HYDROLASE"/>
    <property type="match status" value="1"/>
</dbReference>
<feature type="region of interest" description="Disordered" evidence="16">
    <location>
        <begin position="17"/>
        <end position="47"/>
    </location>
</feature>
<comment type="catalytic activity">
    <reaction evidence="11">
        <text>DIMBOA beta-D-glucoside + H2O = DIMBOA + D-glucose</text>
        <dbReference type="Rhea" id="RHEA:33975"/>
        <dbReference type="ChEBI" id="CHEBI:4167"/>
        <dbReference type="ChEBI" id="CHEBI:15377"/>
        <dbReference type="ChEBI" id="CHEBI:18048"/>
        <dbReference type="ChEBI" id="CHEBI:37573"/>
        <dbReference type="EC" id="3.2.1.182"/>
    </reaction>
</comment>
<evidence type="ECO:0000313" key="18">
    <source>
        <dbReference type="Proteomes" id="UP000251960"/>
    </source>
</evidence>
<keyword evidence="7" id="KW-0809">Transit peptide</keyword>
<dbReference type="EC" id="3.2.1.182" evidence="3"/>
<dbReference type="GO" id="GO:0009507">
    <property type="term" value="C:chloroplast"/>
    <property type="evidence" value="ECO:0007669"/>
    <property type="project" value="UniProtKB-SubCell"/>
</dbReference>
<dbReference type="GO" id="GO:0102726">
    <property type="term" value="F:DIMBOA glucoside beta-D-glucosidase activity"/>
    <property type="evidence" value="ECO:0007669"/>
    <property type="project" value="UniProtKB-EC"/>
</dbReference>
<dbReference type="InterPro" id="IPR018120">
    <property type="entry name" value="Glyco_hydro_1_AS"/>
</dbReference>
<evidence type="ECO:0000256" key="10">
    <source>
        <dbReference type="ARBA" id="ARBA00048544"/>
    </source>
</evidence>
<feature type="active site" description="Nucleophile" evidence="13">
    <location>
        <position position="460"/>
    </location>
</feature>
<comment type="catalytic activity">
    <reaction evidence="10">
        <text>DIBOA beta-D-glucoside + H2O = DIBOA + D-glucose</text>
        <dbReference type="Rhea" id="RHEA:33979"/>
        <dbReference type="ChEBI" id="CHEBI:4167"/>
        <dbReference type="ChEBI" id="CHEBI:15377"/>
        <dbReference type="ChEBI" id="CHEBI:63558"/>
        <dbReference type="ChEBI" id="CHEBI:63670"/>
        <dbReference type="EC" id="3.2.1.182"/>
    </reaction>
</comment>
<evidence type="ECO:0000256" key="9">
    <source>
        <dbReference type="ARBA" id="ARBA00023295"/>
    </source>
</evidence>